<keyword evidence="2" id="KW-1185">Reference proteome</keyword>
<name>D7BGG1_ALLS1</name>
<evidence type="ECO:0000313" key="2">
    <source>
        <dbReference type="Proteomes" id="UP000001916"/>
    </source>
</evidence>
<dbReference type="EMBL" id="CP002042">
    <property type="protein sequence ID" value="ADH63777.1"/>
    <property type="molecule type" value="Genomic_DNA"/>
</dbReference>
<accession>D7BGG1</accession>
<protein>
    <submittedName>
        <fullName evidence="1">Uncharacterized protein</fullName>
    </submittedName>
</protein>
<dbReference type="Proteomes" id="UP000001916">
    <property type="component" value="Chromosome"/>
</dbReference>
<dbReference type="HOGENOM" id="CLU_2717673_0_0_0"/>
<reference evidence="1 2" key="1">
    <citation type="journal article" date="2010" name="Stand. Genomic Sci.">
        <title>Complete genome sequence of Meiothermus silvanus type strain (VI-R2).</title>
        <authorList>
            <person name="Sikorski J."/>
            <person name="Tindall B.J."/>
            <person name="Lowry S."/>
            <person name="Lucas S."/>
            <person name="Nolan M."/>
            <person name="Copeland A."/>
            <person name="Glavina Del Rio T."/>
            <person name="Tice H."/>
            <person name="Cheng J.F."/>
            <person name="Han C."/>
            <person name="Pitluck S."/>
            <person name="Liolios K."/>
            <person name="Ivanova N."/>
            <person name="Mavromatis K."/>
            <person name="Mikhailova N."/>
            <person name="Pati A."/>
            <person name="Goodwin L."/>
            <person name="Chen A."/>
            <person name="Palaniappan K."/>
            <person name="Land M."/>
            <person name="Hauser L."/>
            <person name="Chang Y.J."/>
            <person name="Jeffries C.D."/>
            <person name="Rohde M."/>
            <person name="Goker M."/>
            <person name="Woyke T."/>
            <person name="Bristow J."/>
            <person name="Eisen J.A."/>
            <person name="Markowitz V."/>
            <person name="Hugenholtz P."/>
            <person name="Kyrpides N.C."/>
            <person name="Klenk H.P."/>
            <person name="Lapidus A."/>
        </authorList>
    </citation>
    <scope>NUCLEOTIDE SEQUENCE [LARGE SCALE GENOMIC DNA]</scope>
    <source>
        <strain evidence="2">ATCC 700542 / DSM 9946 / VI-R2</strain>
    </source>
</reference>
<dbReference type="AlphaFoldDB" id="D7BGG1"/>
<gene>
    <name evidence="1" type="ordered locus">Mesil_1902</name>
</gene>
<proteinExistence type="predicted"/>
<organism evidence="1 2">
    <name type="scientific">Allomeiothermus silvanus (strain ATCC 700542 / DSM 9946 / NBRC 106475 / NCIMB 13440 / VI-R2)</name>
    <name type="common">Thermus silvanus</name>
    <dbReference type="NCBI Taxonomy" id="526227"/>
    <lineage>
        <taxon>Bacteria</taxon>
        <taxon>Thermotogati</taxon>
        <taxon>Deinococcota</taxon>
        <taxon>Deinococci</taxon>
        <taxon>Thermales</taxon>
        <taxon>Thermaceae</taxon>
        <taxon>Allomeiothermus</taxon>
    </lineage>
</organism>
<sequence length="72" mass="8205">MNNPIYEAIQRELASCPGMNFSIWELLAAFELEATRNNYYRLYYFLRQLEQKGLVGRCPGWAPGGGSPICTD</sequence>
<dbReference type="RefSeq" id="WP_013158333.1">
    <property type="nucleotide sequence ID" value="NC_014212.1"/>
</dbReference>
<dbReference type="STRING" id="526227.Mesil_1902"/>
<evidence type="ECO:0000313" key="1">
    <source>
        <dbReference type="EMBL" id="ADH63777.1"/>
    </source>
</evidence>
<dbReference type="KEGG" id="msv:Mesil_1902"/>